<sequence length="110" mass="11721">MASGTRSPTFLSAAAAERFVQLIVLGGLSGFAAGSALRVFPSKKQGLAECLLSWCRGHSRSVRSAKVFPFVRPLNATMLVNPYLEMPPSGPPAMDVPIPAFVSRGQIVEF</sequence>
<accession>A0ABN9TJQ5</accession>
<keyword evidence="2" id="KW-1185">Reference proteome</keyword>
<protein>
    <submittedName>
        <fullName evidence="1">Uncharacterized protein</fullName>
    </submittedName>
</protein>
<name>A0ABN9TJQ5_9DINO</name>
<dbReference type="EMBL" id="CAUYUJ010014803">
    <property type="protein sequence ID" value="CAK0846199.1"/>
    <property type="molecule type" value="Genomic_DNA"/>
</dbReference>
<evidence type="ECO:0000313" key="1">
    <source>
        <dbReference type="EMBL" id="CAK0846199.1"/>
    </source>
</evidence>
<dbReference type="Proteomes" id="UP001189429">
    <property type="component" value="Unassembled WGS sequence"/>
</dbReference>
<gene>
    <name evidence="1" type="ORF">PCOR1329_LOCUS39763</name>
</gene>
<reference evidence="1" key="1">
    <citation type="submission" date="2023-10" db="EMBL/GenBank/DDBJ databases">
        <authorList>
            <person name="Chen Y."/>
            <person name="Shah S."/>
            <person name="Dougan E. K."/>
            <person name="Thang M."/>
            <person name="Chan C."/>
        </authorList>
    </citation>
    <scope>NUCLEOTIDE SEQUENCE [LARGE SCALE GENOMIC DNA]</scope>
</reference>
<proteinExistence type="predicted"/>
<organism evidence="1 2">
    <name type="scientific">Prorocentrum cordatum</name>
    <dbReference type="NCBI Taxonomy" id="2364126"/>
    <lineage>
        <taxon>Eukaryota</taxon>
        <taxon>Sar</taxon>
        <taxon>Alveolata</taxon>
        <taxon>Dinophyceae</taxon>
        <taxon>Prorocentrales</taxon>
        <taxon>Prorocentraceae</taxon>
        <taxon>Prorocentrum</taxon>
    </lineage>
</organism>
<evidence type="ECO:0000313" key="2">
    <source>
        <dbReference type="Proteomes" id="UP001189429"/>
    </source>
</evidence>
<comment type="caution">
    <text evidence="1">The sequence shown here is derived from an EMBL/GenBank/DDBJ whole genome shotgun (WGS) entry which is preliminary data.</text>
</comment>